<organism evidence="2 3">
    <name type="scientific">Sanguibacter antarcticus</name>
    <dbReference type="NCBI Taxonomy" id="372484"/>
    <lineage>
        <taxon>Bacteria</taxon>
        <taxon>Bacillati</taxon>
        <taxon>Actinomycetota</taxon>
        <taxon>Actinomycetes</taxon>
        <taxon>Micrococcales</taxon>
        <taxon>Sanguibacteraceae</taxon>
        <taxon>Sanguibacter</taxon>
    </lineage>
</organism>
<sequence length="30" mass="3139">MRQMPANTGIACFMGTSTHGTGVRQSSLTP</sequence>
<dbReference type="EMBL" id="PDJG01000001">
    <property type="protein sequence ID" value="PFG32802.1"/>
    <property type="molecule type" value="Genomic_DNA"/>
</dbReference>
<dbReference type="AlphaFoldDB" id="A0A2A9E3I8"/>
<evidence type="ECO:0000313" key="3">
    <source>
        <dbReference type="Proteomes" id="UP000225548"/>
    </source>
</evidence>
<keyword evidence="3" id="KW-1185">Reference proteome</keyword>
<proteinExistence type="predicted"/>
<protein>
    <submittedName>
        <fullName evidence="2">Uncharacterized protein</fullName>
    </submittedName>
</protein>
<feature type="region of interest" description="Disordered" evidence="1">
    <location>
        <begin position="1"/>
        <end position="30"/>
    </location>
</feature>
<dbReference type="Proteomes" id="UP000225548">
    <property type="component" value="Unassembled WGS sequence"/>
</dbReference>
<evidence type="ECO:0000313" key="2">
    <source>
        <dbReference type="EMBL" id="PFG32802.1"/>
    </source>
</evidence>
<evidence type="ECO:0000256" key="1">
    <source>
        <dbReference type="SAM" id="MobiDB-lite"/>
    </source>
</evidence>
<comment type="caution">
    <text evidence="2">The sequence shown here is derived from an EMBL/GenBank/DDBJ whole genome shotgun (WGS) entry which is preliminary data.</text>
</comment>
<accession>A0A2A9E3I8</accession>
<feature type="compositionally biased region" description="Polar residues" evidence="1">
    <location>
        <begin position="15"/>
        <end position="30"/>
    </location>
</feature>
<name>A0A2A9E3I8_9MICO</name>
<reference evidence="2 3" key="1">
    <citation type="submission" date="2017-10" db="EMBL/GenBank/DDBJ databases">
        <title>Sequencing the genomes of 1000 actinobacteria strains.</title>
        <authorList>
            <person name="Klenk H.-P."/>
        </authorList>
    </citation>
    <scope>NUCLEOTIDE SEQUENCE [LARGE SCALE GENOMIC DNA]</scope>
    <source>
        <strain evidence="2 3">DSM 18966</strain>
    </source>
</reference>
<gene>
    <name evidence="2" type="ORF">ATL42_0650</name>
</gene>